<dbReference type="PANTHER" id="PTHR33048">
    <property type="entry name" value="PTH11-LIKE INTEGRAL MEMBRANE PROTEIN (AFU_ORTHOLOGUE AFUA_5G11245)"/>
    <property type="match status" value="1"/>
</dbReference>
<dbReference type="Pfam" id="PF20684">
    <property type="entry name" value="Fung_rhodopsin"/>
    <property type="match status" value="1"/>
</dbReference>
<comment type="similarity">
    <text evidence="5">Belongs to the SAT4 family.</text>
</comment>
<dbReference type="RefSeq" id="XP_031002669.1">
    <property type="nucleotide sequence ID" value="XM_031153003.1"/>
</dbReference>
<keyword evidence="4 7" id="KW-0472">Membrane</keyword>
<evidence type="ECO:0000256" key="6">
    <source>
        <dbReference type="SAM" id="MobiDB-lite"/>
    </source>
</evidence>
<evidence type="ECO:0000313" key="10">
    <source>
        <dbReference type="Proteomes" id="UP000431533"/>
    </source>
</evidence>
<organism evidence="9 10">
    <name type="scientific">Lachnellula hyalina</name>
    <dbReference type="NCBI Taxonomy" id="1316788"/>
    <lineage>
        <taxon>Eukaryota</taxon>
        <taxon>Fungi</taxon>
        <taxon>Dikarya</taxon>
        <taxon>Ascomycota</taxon>
        <taxon>Pezizomycotina</taxon>
        <taxon>Leotiomycetes</taxon>
        <taxon>Helotiales</taxon>
        <taxon>Lachnaceae</taxon>
        <taxon>Lachnellula</taxon>
    </lineage>
</organism>
<accession>A0A8H8QWM3</accession>
<evidence type="ECO:0000259" key="8">
    <source>
        <dbReference type="Pfam" id="PF20684"/>
    </source>
</evidence>
<dbReference type="GO" id="GO:0016020">
    <property type="term" value="C:membrane"/>
    <property type="evidence" value="ECO:0007669"/>
    <property type="project" value="UniProtKB-SubCell"/>
</dbReference>
<dbReference type="PANTHER" id="PTHR33048:SF92">
    <property type="entry name" value="INTEGRAL MEMBRANE PROTEIN"/>
    <property type="match status" value="1"/>
</dbReference>
<keyword evidence="2 7" id="KW-0812">Transmembrane</keyword>
<evidence type="ECO:0000313" key="9">
    <source>
        <dbReference type="EMBL" id="TVY23881.1"/>
    </source>
</evidence>
<feature type="region of interest" description="Disordered" evidence="6">
    <location>
        <begin position="292"/>
        <end position="327"/>
    </location>
</feature>
<feature type="transmembrane region" description="Helical" evidence="7">
    <location>
        <begin position="235"/>
        <end position="255"/>
    </location>
</feature>
<evidence type="ECO:0000256" key="1">
    <source>
        <dbReference type="ARBA" id="ARBA00004141"/>
    </source>
</evidence>
<protein>
    <recommendedName>
        <fullName evidence="8">Rhodopsin domain-containing protein</fullName>
    </recommendedName>
</protein>
<dbReference type="InterPro" id="IPR049326">
    <property type="entry name" value="Rhodopsin_dom_fungi"/>
</dbReference>
<comment type="subcellular location">
    <subcellularLocation>
        <location evidence="1">Membrane</location>
        <topology evidence="1">Multi-pass membrane protein</topology>
    </subcellularLocation>
</comment>
<feature type="compositionally biased region" description="Polar residues" evidence="6">
    <location>
        <begin position="366"/>
        <end position="376"/>
    </location>
</feature>
<evidence type="ECO:0000256" key="2">
    <source>
        <dbReference type="ARBA" id="ARBA00022692"/>
    </source>
</evidence>
<dbReference type="AlphaFoldDB" id="A0A8H8QWM3"/>
<feature type="region of interest" description="Disordered" evidence="6">
    <location>
        <begin position="340"/>
        <end position="376"/>
    </location>
</feature>
<reference evidence="9 10" key="1">
    <citation type="submission" date="2018-05" db="EMBL/GenBank/DDBJ databases">
        <title>Genome sequencing and assembly of the regulated plant pathogen Lachnellula willkommii and related sister species for the development of diagnostic species identification markers.</title>
        <authorList>
            <person name="Giroux E."/>
            <person name="Bilodeau G."/>
        </authorList>
    </citation>
    <scope>NUCLEOTIDE SEQUENCE [LARGE SCALE GENOMIC DNA]</scope>
    <source>
        <strain evidence="9 10">CBS 185.66</strain>
    </source>
</reference>
<feature type="compositionally biased region" description="Basic and acidic residues" evidence="6">
    <location>
        <begin position="298"/>
        <end position="318"/>
    </location>
</feature>
<feature type="domain" description="Rhodopsin" evidence="8">
    <location>
        <begin position="27"/>
        <end position="261"/>
    </location>
</feature>
<evidence type="ECO:0000256" key="7">
    <source>
        <dbReference type="SAM" id="Phobius"/>
    </source>
</evidence>
<feature type="transmembrane region" description="Helical" evidence="7">
    <location>
        <begin position="174"/>
        <end position="192"/>
    </location>
</feature>
<dbReference type="EMBL" id="QGMH01000157">
    <property type="protein sequence ID" value="TVY23881.1"/>
    <property type="molecule type" value="Genomic_DNA"/>
</dbReference>
<dbReference type="InterPro" id="IPR052337">
    <property type="entry name" value="SAT4-like"/>
</dbReference>
<comment type="caution">
    <text evidence="9">The sequence shown here is derived from an EMBL/GenBank/DDBJ whole genome shotgun (WGS) entry which is preliminary data.</text>
</comment>
<feature type="transmembrane region" description="Helical" evidence="7">
    <location>
        <begin position="122"/>
        <end position="145"/>
    </location>
</feature>
<name>A0A8H8QWM3_9HELO</name>
<gene>
    <name evidence="9" type="ORF">LHYA1_G008082</name>
</gene>
<dbReference type="OrthoDB" id="444631at2759"/>
<evidence type="ECO:0000256" key="3">
    <source>
        <dbReference type="ARBA" id="ARBA00022989"/>
    </source>
</evidence>
<evidence type="ECO:0000256" key="4">
    <source>
        <dbReference type="ARBA" id="ARBA00023136"/>
    </source>
</evidence>
<keyword evidence="3 7" id="KW-1133">Transmembrane helix</keyword>
<feature type="transmembrane region" description="Helical" evidence="7">
    <location>
        <begin position="6"/>
        <end position="26"/>
    </location>
</feature>
<proteinExistence type="inferred from homology"/>
<sequence>MGGLKGSSVIATEWSLLGIAYCFVATRMAVRLFNQQKALLVSDVFLLLSSVFALGLVITDTMIYKLGGLSDKDIEDPSTLIRMGKIAFAGNYFYDTAIYFPKFSILALYVRLIPQTMPRLRLALWIVIAFVVISCLTTCLADTFWCGSHVASNWSLEEGACNAFESAHLFHLDWSLNFISDVFIFALPFPLFRNLTLARRQLYGLIFTFALGLITIAVNVARFATIILTKNFNAIYVWSMAEMTTSIMVVCLPALRPLLRRTGEFSSTDPKSSGNVITRTINSALSRTGLSQLGSSRVDNRNGTRRGNNVDRMERLSDVDDDGGSQVELTTQTKAPVIYKSQDVSVQSSRIDASNSHDKDVERQTGLGNNSTAWHE</sequence>
<feature type="compositionally biased region" description="Polar residues" evidence="6">
    <location>
        <begin position="342"/>
        <end position="354"/>
    </location>
</feature>
<evidence type="ECO:0000256" key="5">
    <source>
        <dbReference type="ARBA" id="ARBA00038359"/>
    </source>
</evidence>
<keyword evidence="10" id="KW-1185">Reference proteome</keyword>
<feature type="transmembrane region" description="Helical" evidence="7">
    <location>
        <begin position="92"/>
        <end position="110"/>
    </location>
</feature>
<dbReference type="GeneID" id="41988280"/>
<feature type="transmembrane region" description="Helical" evidence="7">
    <location>
        <begin position="38"/>
        <end position="58"/>
    </location>
</feature>
<feature type="transmembrane region" description="Helical" evidence="7">
    <location>
        <begin position="204"/>
        <end position="229"/>
    </location>
</feature>
<dbReference type="Proteomes" id="UP000431533">
    <property type="component" value="Unassembled WGS sequence"/>
</dbReference>